<comment type="caution">
    <text evidence="1">The sequence shown here is derived from an EMBL/GenBank/DDBJ whole genome shotgun (WGS) entry which is preliminary data.</text>
</comment>
<keyword evidence="2" id="KW-1185">Reference proteome</keyword>
<evidence type="ECO:0000313" key="2">
    <source>
        <dbReference type="Proteomes" id="UP000295341"/>
    </source>
</evidence>
<dbReference type="AlphaFoldDB" id="A0A4S3KA97"/>
<dbReference type="RefSeq" id="WP_133880823.1">
    <property type="nucleotide sequence ID" value="NZ_MWIN01000001.1"/>
</dbReference>
<name>A0A4S3KA97_9GAMM</name>
<gene>
    <name evidence="1" type="ORF">DFR24_1706</name>
</gene>
<evidence type="ECO:0000313" key="1">
    <source>
        <dbReference type="EMBL" id="TDU32312.1"/>
    </source>
</evidence>
<dbReference type="EMBL" id="SOBT01000008">
    <property type="protein sequence ID" value="TDU32312.1"/>
    <property type="molecule type" value="Genomic_DNA"/>
</dbReference>
<organism evidence="1 2">
    <name type="scientific">Panacagrimonas perspica</name>
    <dbReference type="NCBI Taxonomy" id="381431"/>
    <lineage>
        <taxon>Bacteria</taxon>
        <taxon>Pseudomonadati</taxon>
        <taxon>Pseudomonadota</taxon>
        <taxon>Gammaproteobacteria</taxon>
        <taxon>Nevskiales</taxon>
        <taxon>Nevskiaceae</taxon>
        <taxon>Panacagrimonas</taxon>
    </lineage>
</organism>
<sequence>MKLCDPCARLLLAPTRNDIPTHLHLFDPSTGKMAAAPKARLFDCETCDSRWGWKEVTGWHLKTPNRSARDAEDAAAPS</sequence>
<reference evidence="1 2" key="1">
    <citation type="submission" date="2019-03" db="EMBL/GenBank/DDBJ databases">
        <title>Genomic Encyclopedia of Type Strains, Phase IV (KMG-IV): sequencing the most valuable type-strain genomes for metagenomic binning, comparative biology and taxonomic classification.</title>
        <authorList>
            <person name="Goeker M."/>
        </authorList>
    </citation>
    <scope>NUCLEOTIDE SEQUENCE [LARGE SCALE GENOMIC DNA]</scope>
    <source>
        <strain evidence="1 2">DSM 26377</strain>
    </source>
</reference>
<protein>
    <submittedName>
        <fullName evidence="1">Uncharacterized protein</fullName>
    </submittedName>
</protein>
<accession>A0A4S3KA97</accession>
<proteinExistence type="predicted"/>
<dbReference type="Proteomes" id="UP000295341">
    <property type="component" value="Unassembled WGS sequence"/>
</dbReference>